<evidence type="ECO:0000313" key="1">
    <source>
        <dbReference type="EMBL" id="KAH7916294.1"/>
    </source>
</evidence>
<sequence length="324" mass="35417">MRRPGPLRDWPLDQILPTTRNGATNVSPFSQPRSNKRALSPSRLSVFSPAKRRILNVEGIYFTTKALETPKKASSPRHHDFFGGQSTGREDTVQPLAGSSASNVQSNCTTPPKNRRLSTRLSPRSKTTRAAPSSAIILSSDASPTSARRSSRMQTSQDNIAPTVITRELPPPPDRQSRHYPGFDTYQDTEITIAVPPISQLHSNNSVIESDLDVEIADREAYKENIVPRRKAKKGSPSSLLKAAVLAPEAKEGFSKVGKALSMSETLTDSFATAETPSHTVGFGQPPHTPRIVTSPVRRERKQQMQAEIDGRGSSFGDTIDLRA</sequence>
<accession>A0ACB8ATK6</accession>
<protein>
    <submittedName>
        <fullName evidence="1">Uncharacterized protein</fullName>
    </submittedName>
</protein>
<gene>
    <name evidence="1" type="ORF">BJ138DRAFT_598363</name>
</gene>
<keyword evidence="2" id="KW-1185">Reference proteome</keyword>
<dbReference type="Proteomes" id="UP000790377">
    <property type="component" value="Unassembled WGS sequence"/>
</dbReference>
<reference evidence="1" key="1">
    <citation type="journal article" date="2021" name="New Phytol.">
        <title>Evolutionary innovations through gain and loss of genes in the ectomycorrhizal Boletales.</title>
        <authorList>
            <person name="Wu G."/>
            <person name="Miyauchi S."/>
            <person name="Morin E."/>
            <person name="Kuo A."/>
            <person name="Drula E."/>
            <person name="Varga T."/>
            <person name="Kohler A."/>
            <person name="Feng B."/>
            <person name="Cao Y."/>
            <person name="Lipzen A."/>
            <person name="Daum C."/>
            <person name="Hundley H."/>
            <person name="Pangilinan J."/>
            <person name="Johnson J."/>
            <person name="Barry K."/>
            <person name="LaButti K."/>
            <person name="Ng V."/>
            <person name="Ahrendt S."/>
            <person name="Min B."/>
            <person name="Choi I.G."/>
            <person name="Park H."/>
            <person name="Plett J.M."/>
            <person name="Magnuson J."/>
            <person name="Spatafora J.W."/>
            <person name="Nagy L.G."/>
            <person name="Henrissat B."/>
            <person name="Grigoriev I.V."/>
            <person name="Yang Z.L."/>
            <person name="Xu J."/>
            <person name="Martin F.M."/>
        </authorList>
    </citation>
    <scope>NUCLEOTIDE SEQUENCE</scope>
    <source>
        <strain evidence="1">ATCC 28755</strain>
    </source>
</reference>
<dbReference type="EMBL" id="MU267592">
    <property type="protein sequence ID" value="KAH7916294.1"/>
    <property type="molecule type" value="Genomic_DNA"/>
</dbReference>
<name>A0ACB8ATK6_9AGAM</name>
<proteinExistence type="predicted"/>
<evidence type="ECO:0000313" key="2">
    <source>
        <dbReference type="Proteomes" id="UP000790377"/>
    </source>
</evidence>
<organism evidence="1 2">
    <name type="scientific">Hygrophoropsis aurantiaca</name>
    <dbReference type="NCBI Taxonomy" id="72124"/>
    <lineage>
        <taxon>Eukaryota</taxon>
        <taxon>Fungi</taxon>
        <taxon>Dikarya</taxon>
        <taxon>Basidiomycota</taxon>
        <taxon>Agaricomycotina</taxon>
        <taxon>Agaricomycetes</taxon>
        <taxon>Agaricomycetidae</taxon>
        <taxon>Boletales</taxon>
        <taxon>Coniophorineae</taxon>
        <taxon>Hygrophoropsidaceae</taxon>
        <taxon>Hygrophoropsis</taxon>
    </lineage>
</organism>
<comment type="caution">
    <text evidence="1">The sequence shown here is derived from an EMBL/GenBank/DDBJ whole genome shotgun (WGS) entry which is preliminary data.</text>
</comment>